<name>A0A066WSZ4_COLSU</name>
<dbReference type="Proteomes" id="UP000027238">
    <property type="component" value="Unassembled WGS sequence"/>
</dbReference>
<feature type="transmembrane region" description="Helical" evidence="7">
    <location>
        <begin position="231"/>
        <end position="250"/>
    </location>
</feature>
<keyword evidence="3 7" id="KW-1133">Transmembrane helix</keyword>
<feature type="transmembrane region" description="Helical" evidence="7">
    <location>
        <begin position="194"/>
        <end position="219"/>
    </location>
</feature>
<evidence type="ECO:0000259" key="8">
    <source>
        <dbReference type="Pfam" id="PF20684"/>
    </source>
</evidence>
<feature type="domain" description="Rhodopsin" evidence="8">
    <location>
        <begin position="158"/>
        <end position="259"/>
    </location>
</feature>
<evidence type="ECO:0000256" key="4">
    <source>
        <dbReference type="ARBA" id="ARBA00023136"/>
    </source>
</evidence>
<protein>
    <recommendedName>
        <fullName evidence="8">Rhodopsin domain-containing protein</fullName>
    </recommendedName>
</protein>
<keyword evidence="10" id="KW-1185">Reference proteome</keyword>
<feature type="transmembrane region" description="Helical" evidence="7">
    <location>
        <begin position="128"/>
        <end position="149"/>
    </location>
</feature>
<dbReference type="GO" id="GO:0016020">
    <property type="term" value="C:membrane"/>
    <property type="evidence" value="ECO:0007669"/>
    <property type="project" value="UniProtKB-SubCell"/>
</dbReference>
<feature type="transmembrane region" description="Helical" evidence="7">
    <location>
        <begin position="21"/>
        <end position="39"/>
    </location>
</feature>
<evidence type="ECO:0000256" key="3">
    <source>
        <dbReference type="ARBA" id="ARBA00022989"/>
    </source>
</evidence>
<feature type="region of interest" description="Disordered" evidence="6">
    <location>
        <begin position="299"/>
        <end position="318"/>
    </location>
</feature>
<dbReference type="Pfam" id="PF20684">
    <property type="entry name" value="Fung_rhodopsin"/>
    <property type="match status" value="1"/>
</dbReference>
<comment type="similarity">
    <text evidence="5">Belongs to the SAT4 family.</text>
</comment>
<sequence length="318" mass="34339">MTELNHTPESAPPPSGHLVKAHYYVGGLGLCLSILFVILRLSHRHSSRRLGWDDGKWHGDRRQDGVTWLTPGQSFCFFPWYVRSLAYRGMTDGEPPGFLGRHADPDDIRSLVRDHVLPSGRHTARSMLHLQQVAMAAITVAITAGLFIARPGTSSVGAIASFLAAASSHIVTDIVLVVLTILRVSRVQLPLKKKLFATGIFSLGLITAGISTAHLILLTQLLGSSDLTWDAAPASIISLFEVNLYAIFACTPEVRNVFRDIKSQWTVPADPSHVEDRPAIPSEALLPFGGFDLGQAESCNASTDGTGSSCTGSIRELP</sequence>
<dbReference type="HOGENOM" id="CLU_874399_0_0_1"/>
<keyword evidence="2 7" id="KW-0812">Transmembrane</keyword>
<organism evidence="9 10">
    <name type="scientific">Colletotrichum sublineola</name>
    <name type="common">Sorghum anthracnose fungus</name>
    <dbReference type="NCBI Taxonomy" id="1173701"/>
    <lineage>
        <taxon>Eukaryota</taxon>
        <taxon>Fungi</taxon>
        <taxon>Dikarya</taxon>
        <taxon>Ascomycota</taxon>
        <taxon>Pezizomycotina</taxon>
        <taxon>Sordariomycetes</taxon>
        <taxon>Hypocreomycetidae</taxon>
        <taxon>Glomerellales</taxon>
        <taxon>Glomerellaceae</taxon>
        <taxon>Colletotrichum</taxon>
        <taxon>Colletotrichum graminicola species complex</taxon>
    </lineage>
</organism>
<evidence type="ECO:0000256" key="5">
    <source>
        <dbReference type="ARBA" id="ARBA00038359"/>
    </source>
</evidence>
<dbReference type="AlphaFoldDB" id="A0A066WSZ4"/>
<evidence type="ECO:0000313" key="9">
    <source>
        <dbReference type="EMBL" id="KDN60023.1"/>
    </source>
</evidence>
<evidence type="ECO:0000313" key="10">
    <source>
        <dbReference type="Proteomes" id="UP000027238"/>
    </source>
</evidence>
<keyword evidence="4 7" id="KW-0472">Membrane</keyword>
<dbReference type="PANTHER" id="PTHR33048:SF47">
    <property type="entry name" value="INTEGRAL MEMBRANE PROTEIN-RELATED"/>
    <property type="match status" value="1"/>
</dbReference>
<comment type="subcellular location">
    <subcellularLocation>
        <location evidence="1">Membrane</location>
        <topology evidence="1">Multi-pass membrane protein</topology>
    </subcellularLocation>
</comment>
<feature type="compositionally biased region" description="Low complexity" evidence="6">
    <location>
        <begin position="302"/>
        <end position="318"/>
    </location>
</feature>
<dbReference type="InterPro" id="IPR052337">
    <property type="entry name" value="SAT4-like"/>
</dbReference>
<accession>A0A066WSZ4</accession>
<dbReference type="EMBL" id="JMSE01001559">
    <property type="protein sequence ID" value="KDN60023.1"/>
    <property type="molecule type" value="Genomic_DNA"/>
</dbReference>
<gene>
    <name evidence="9" type="ORF">CSUB01_10713</name>
</gene>
<proteinExistence type="inferred from homology"/>
<reference evidence="10" key="1">
    <citation type="journal article" date="2014" name="Genome Announc.">
        <title>Draft genome sequence of Colletotrichum sublineola, a destructive pathogen of cultivated sorghum.</title>
        <authorList>
            <person name="Baroncelli R."/>
            <person name="Sanz-Martin J.M."/>
            <person name="Rech G.E."/>
            <person name="Sukno S.A."/>
            <person name="Thon M.R."/>
        </authorList>
    </citation>
    <scope>NUCLEOTIDE SEQUENCE [LARGE SCALE GENOMIC DNA]</scope>
    <source>
        <strain evidence="10">TX430BB</strain>
    </source>
</reference>
<evidence type="ECO:0000256" key="2">
    <source>
        <dbReference type="ARBA" id="ARBA00022692"/>
    </source>
</evidence>
<evidence type="ECO:0000256" key="7">
    <source>
        <dbReference type="SAM" id="Phobius"/>
    </source>
</evidence>
<feature type="transmembrane region" description="Helical" evidence="7">
    <location>
        <begin position="155"/>
        <end position="182"/>
    </location>
</feature>
<dbReference type="STRING" id="1173701.A0A066WSZ4"/>
<dbReference type="PANTHER" id="PTHR33048">
    <property type="entry name" value="PTH11-LIKE INTEGRAL MEMBRANE PROTEIN (AFU_ORTHOLOGUE AFUA_5G11245)"/>
    <property type="match status" value="1"/>
</dbReference>
<dbReference type="InterPro" id="IPR049326">
    <property type="entry name" value="Rhodopsin_dom_fungi"/>
</dbReference>
<comment type="caution">
    <text evidence="9">The sequence shown here is derived from an EMBL/GenBank/DDBJ whole genome shotgun (WGS) entry which is preliminary data.</text>
</comment>
<evidence type="ECO:0000256" key="6">
    <source>
        <dbReference type="SAM" id="MobiDB-lite"/>
    </source>
</evidence>
<dbReference type="OrthoDB" id="4845211at2759"/>
<evidence type="ECO:0000256" key="1">
    <source>
        <dbReference type="ARBA" id="ARBA00004141"/>
    </source>
</evidence>